<dbReference type="InterPro" id="IPR011989">
    <property type="entry name" value="ARM-like"/>
</dbReference>
<feature type="region of interest" description="Disordered" evidence="1">
    <location>
        <begin position="587"/>
        <end position="607"/>
    </location>
</feature>
<protein>
    <submittedName>
        <fullName evidence="2">Uncharacterized protein</fullName>
    </submittedName>
</protein>
<dbReference type="EMBL" id="AAXT01000002">
    <property type="protein sequence ID" value="EDO06752.1"/>
    <property type="molecule type" value="Genomic_DNA"/>
</dbReference>
<organism evidence="2 3">
    <name type="scientific">Babesia bovis</name>
    <dbReference type="NCBI Taxonomy" id="5865"/>
    <lineage>
        <taxon>Eukaryota</taxon>
        <taxon>Sar</taxon>
        <taxon>Alveolata</taxon>
        <taxon>Apicomplexa</taxon>
        <taxon>Aconoidasida</taxon>
        <taxon>Piroplasmida</taxon>
        <taxon>Babesiidae</taxon>
        <taxon>Babesia</taxon>
    </lineage>
</organism>
<comment type="caution">
    <text evidence="2">The sequence shown here is derived from an EMBL/GenBank/DDBJ whole genome shotgun (WGS) entry which is preliminary data.</text>
</comment>
<gene>
    <name evidence="2" type="ORF">BBOV_IV003910</name>
</gene>
<dbReference type="KEGG" id="bbo:BBOV_IV003910"/>
<accession>A7AQD3</accession>
<reference evidence="3" key="2">
    <citation type="journal article" date="2020" name="Data Brief">
        <title>Transcriptome dataset of Babesia bovis life stages within vertebrate and invertebrate hosts.</title>
        <authorList>
            <person name="Ueti M.W."/>
            <person name="Johnson W.C."/>
            <person name="Kappmeyer L.S."/>
            <person name="Herndon D.R."/>
            <person name="Mousel M.R."/>
            <person name="Reif K.E."/>
            <person name="Taus N.S."/>
            <person name="Ifeonu O.O."/>
            <person name="Silva J.C."/>
            <person name="Suarez C.E."/>
            <person name="Brayton K.A."/>
        </authorList>
    </citation>
    <scope>NUCLEOTIDE SEQUENCE [LARGE SCALE GENOMIC DNA]</scope>
</reference>
<reference evidence="3" key="3">
    <citation type="journal article" date="2021" name="Int. J. Parasitol.">
        <title>Comparative analysis of gene expression between Babesia bovis blood stages and kinetes allowed by improved genome annotation.</title>
        <authorList>
            <person name="Ueti M.W."/>
            <person name="Johnson W.C."/>
            <person name="Kappmeyer L.S."/>
            <person name="Herndon D.R."/>
            <person name="Mousel M.R."/>
            <person name="Reif K.E."/>
            <person name="Taus N.S."/>
            <person name="Ifeonu O.O."/>
            <person name="Silva J.C."/>
            <person name="Suarez C.E."/>
            <person name="Brayton K.A."/>
        </authorList>
    </citation>
    <scope>NUCLEOTIDE SEQUENCE [LARGE SCALE GENOMIC DNA]</scope>
</reference>
<sequence length="2387" mass="266248">MNLHRADKCASVTSNAVVGRSTPLETSNANTHLVDNTYASISNIVRLYGIDLNGLDHVYQRSKIEFAHTLINRFHTRDRLKEIVIRTQNEHVPKEDGATLSCVVSNTNKRYASYHLESLTRKPLDVFSNEFVHRFVKDYPTLECVSDTQPEQCDDITLVSSTQETNNVVSLTDTSHSVLPCDHQQDSILGRYDNQGDLFSTFNENPIEDSATYFDGSLDQSDPNHDSLSDKEACVPEKHFNLVTKVAHTQHKRFNNKRKRRSVNEVSTPDVKSPSYVRPILIITDATEDNGGTIQAEIQHQDHLNNDLILGNIPDSATCTYPEESDTVHPKELSVDQLLDSLGSDVQLSYVTAHNVSLEHQSTQCQRVDIAMRNVSDENESQPFASSDALGNHIQLEDGAPFNEQHAEADRYSNMGIGIIDKLECTLNDYNKTEQDCATTVDNDAIPSVLGADSTSDRESLVEFHDDAICRPPVEVDKDIAVNDAIGDNHPPESSHSLFFKDVIDPYGPVTKDTSIELIDNHTNADNEVVLTDNDDTNIASCVVVGIDTISEQTTSPMVEPDPISVGESNDGTVGDTALYEPEIASHDDDGLIDDQSSKEHDLSHESIEAQDGSIGTVEESIQHEESGFLDVPGTSYTEMSSVDASIEDSEVTDRSAPSVSYDHTVICPKAPENDEQSTANLVPHLSSEVKELSPETILQRTEDGTPATASMAEHDTSFPVCYSTNEACEPCMSDTLQKTTNQCVVNPGDNNEHLDVILNSEAMQTEDIQPDIFMNTTGEKVELDNLCANDLQGRDEHYIIHNTNSASIDQDESGDMETTSSANDCTETTTEALTADEPPSDALNLTVAFDGQAVDPGSTDSLGETCYTEPDDLETSCIGVDKRITSYPIHGSPEDAGDGPEYGQVPTPDDCCNEAQGTSITEQKVICATKDVGTLGTNAVDNDVYIDIAPDIADPGEQTTDVELEPGISVKSYALKKARVVTVDAQERSLPVGPMKDALPTVFNPDIVNVISNVEAYRCNRQRPEQLLDKLCVEQFGNITDVILDTMLMYRESMDEPDMHLGFVLTLYLKKCDLNHKRELFLQLTTRLLKAVSDTTCHADVSVLKMLLDEISILISKEFSLDEVLSLVDAAIGLAFRIRGHLEDIGISISRCLSASVYRCHTMEEYNSIIAMVIKRINADALLTWPVSSLLLCIFEQMLSNYSVKNPFHECRTAIHSVLSVSISHNFGFTRSLVNAFMDAVNNITAHVCLRFIVQLLMQYMGDAEWSITVKRRCLKIIQTVATTIFDVYNVVYTECGYLQEYINCFKMNNDGMFNIGIFDISSMEGCMDGEFTPPKGRIDSDSIRQAARQYMVHLGSDLLHNANIRDLVLLLTLKHVANLRFTGYSMRTVHKKRHMNADEISESVFSNAKKYIKSKGTKYNASKKACKGADAAIPLSLRFPKNKSRDLGLKEMSCTDSALGDMDDVDDLVDDSPQSNDTSMSWCYNPDVISDDIMMHYGRITWRLFMATLGRNNDDRIDPDISQYMLLPINRLIHQQDNHVSASCFHLVLYHIYYDTFLAIWKLMSNVIYTSNDYCQLTSASAFIRSTVKRHNDYMSYRVVRRLLIACMGDQCYIVRLSAARLLADVFNSFTPEDIGGDQLLSKVFLSLRDVNWKVRLESIKAILNYIRRRGIDMSSMAAVSAVAERSCDLEKEHPQVRDALLNILSYSIFSKEHPFINETGSMSVGAIEIAERYIKIVLYKISLSKAHDNFIEKLLLHFKSNYKSIEACTDAISKEGLQTLADTQAKCAIEKWMSVLMNLFLLRRNEGASVHVLAEILCVLQLFGQTDPKAFASHVTYFLPYLSCDVDEHIDSSRIDLIVLICNLVSIAAAQTTIPRRVEADALMLVSFDSPALTRAAIQLLVKLGKCSQQIESIFRESYEYLDQLRHLVSSESRNPADVVNLMSYNVLLRSAWKLGCIAEFANLSDIFHENSSITQDLFDLLLTLSDTFYDAGLYNVAGMLVQSVARMLINIKNVLSLSIKGIRSLLRMFDQSSMVTSIMMVLYQLLNVYTRLVKGTDLDIGDHDKADINKCSNEIDACLSIFIDAFVEKIIIASCSINNANLVMSLEICNMIVINRLTNPEPLQGFLFSNVISRDANTQRLAEQVLKTLARNDTEIFLAKLASSLKGLLFSVVIESFSHCMRCPPLHEGRGTHCNCSMEDRTTASKNPDSLVPKDEFILGYGSELTTSRIRGLVRLFLEAVTSTKHVKKVLATIVALLCSSITQDFRDDIEAALGNYRICPDKLRDITVDGNLKLQRLLNKYLNRACKKELNAISYYFVLLFIDMMASILDHLTFRESSVARFLQNRIGSVLKNADSAVPEDIRRYRDSRLNSLYTRMKQLCA</sequence>
<keyword evidence="3" id="KW-1185">Reference proteome</keyword>
<dbReference type="eggNOG" id="ENOG502QX8V">
    <property type="taxonomic scope" value="Eukaryota"/>
</dbReference>
<dbReference type="Gene3D" id="1.25.10.10">
    <property type="entry name" value="Leucine-rich Repeat Variant"/>
    <property type="match status" value="1"/>
</dbReference>
<evidence type="ECO:0000313" key="3">
    <source>
        <dbReference type="Proteomes" id="UP000002173"/>
    </source>
</evidence>
<dbReference type="RefSeq" id="XP_001610320.1">
    <property type="nucleotide sequence ID" value="XM_001610270.1"/>
</dbReference>
<dbReference type="GeneID" id="5478542"/>
<dbReference type="InterPro" id="IPR016024">
    <property type="entry name" value="ARM-type_fold"/>
</dbReference>
<feature type="region of interest" description="Disordered" evidence="1">
    <location>
        <begin position="210"/>
        <end position="230"/>
    </location>
</feature>
<dbReference type="VEuPathDB" id="PiroplasmaDB:BBOV_IV003910"/>
<dbReference type="InParanoid" id="A7AQD3"/>
<dbReference type="SUPFAM" id="SSF48371">
    <property type="entry name" value="ARM repeat"/>
    <property type="match status" value="1"/>
</dbReference>
<reference evidence="2 3" key="1">
    <citation type="journal article" date="2007" name="PLoS Pathog.">
        <title>Genome sequence of Babesia bovis and comparative analysis of apicomplexan hemoprotozoa.</title>
        <authorList>
            <person name="Brayton K.A."/>
            <person name="Lau A.O.T."/>
            <person name="Herndon D.R."/>
            <person name="Hannick L."/>
            <person name="Kappmeyer L.S."/>
            <person name="Berens S.J."/>
            <person name="Bidwell S.L."/>
            <person name="Brown W.C."/>
            <person name="Crabtree J."/>
            <person name="Fadrosh D."/>
            <person name="Feldblum T."/>
            <person name="Forberger H.A."/>
            <person name="Haas B.J."/>
            <person name="Howell J.M."/>
            <person name="Khouri H."/>
            <person name="Koo H."/>
            <person name="Mann D.J."/>
            <person name="Norimine J."/>
            <person name="Paulsen I.T."/>
            <person name="Radune D."/>
            <person name="Ren Q."/>
            <person name="Smith R.K. Jr."/>
            <person name="Suarez C.E."/>
            <person name="White O."/>
            <person name="Wortman J.R."/>
            <person name="Knowles D.P. Jr."/>
            <person name="McElwain T.F."/>
            <person name="Nene V.M."/>
        </authorList>
    </citation>
    <scope>NUCLEOTIDE SEQUENCE [LARGE SCALE GENOMIC DNA]</scope>
    <source>
        <strain evidence="2">T2Bo</strain>
    </source>
</reference>
<evidence type="ECO:0000256" key="1">
    <source>
        <dbReference type="SAM" id="MobiDB-lite"/>
    </source>
</evidence>
<dbReference type="Proteomes" id="UP000002173">
    <property type="component" value="Unassembled WGS sequence"/>
</dbReference>
<proteinExistence type="predicted"/>
<evidence type="ECO:0000313" key="2">
    <source>
        <dbReference type="EMBL" id="EDO06752.1"/>
    </source>
</evidence>
<name>A7AQD3_BABBO</name>